<evidence type="ECO:0000313" key="4">
    <source>
        <dbReference type="EMBL" id="MEO1767925.1"/>
    </source>
</evidence>
<evidence type="ECO:0000256" key="1">
    <source>
        <dbReference type="ARBA" id="ARBA00022884"/>
    </source>
</evidence>
<dbReference type="InterPro" id="IPR017924">
    <property type="entry name" value="RNA-binding_YhbY"/>
</dbReference>
<dbReference type="SMART" id="SM01103">
    <property type="entry name" value="CRS1_YhbY"/>
    <property type="match status" value="1"/>
</dbReference>
<dbReference type="RefSeq" id="WP_347309037.1">
    <property type="nucleotide sequence ID" value="NZ_JBAJEX010000013.1"/>
</dbReference>
<name>A0ABV0EGY5_9BURK</name>
<dbReference type="NCBIfam" id="TIGR00253">
    <property type="entry name" value="RNA_bind_YhbY"/>
    <property type="match status" value="1"/>
</dbReference>
<reference evidence="4 5" key="1">
    <citation type="submission" date="2024-02" db="EMBL/GenBank/DDBJ databases">
        <title>New thermophilic sulfur-oxidizing bacteria from a hot springs of the Uzon caldera (Kamchatka, Russia).</title>
        <authorList>
            <person name="Dukat A.M."/>
            <person name="Elcheninov A.G."/>
            <person name="Frolov E.N."/>
        </authorList>
    </citation>
    <scope>NUCLEOTIDE SEQUENCE [LARGE SCALE GENOMIC DNA]</scope>
    <source>
        <strain evidence="4 5">AK1</strain>
    </source>
</reference>
<dbReference type="EMBL" id="JBAJEX010000013">
    <property type="protein sequence ID" value="MEO1767925.1"/>
    <property type="molecule type" value="Genomic_DNA"/>
</dbReference>
<feature type="domain" description="CRM" evidence="3">
    <location>
        <begin position="8"/>
        <end position="104"/>
    </location>
</feature>
<keyword evidence="5" id="KW-1185">Reference proteome</keyword>
<evidence type="ECO:0000256" key="2">
    <source>
        <dbReference type="PROSITE-ProRule" id="PRU00626"/>
    </source>
</evidence>
<dbReference type="Proteomes" id="UP001482231">
    <property type="component" value="Unassembled WGS sequence"/>
</dbReference>
<dbReference type="InterPro" id="IPR035920">
    <property type="entry name" value="YhbY-like_sf"/>
</dbReference>
<keyword evidence="1 2" id="KW-0694">RNA-binding</keyword>
<evidence type="ECO:0000259" key="3">
    <source>
        <dbReference type="PROSITE" id="PS51295"/>
    </source>
</evidence>
<dbReference type="Pfam" id="PF01985">
    <property type="entry name" value="CRS1_YhbY"/>
    <property type="match status" value="1"/>
</dbReference>
<comment type="caution">
    <text evidence="4">The sequence shown here is derived from an EMBL/GenBank/DDBJ whole genome shotgun (WGS) entry which is preliminary data.</text>
</comment>
<dbReference type="PROSITE" id="PS51295">
    <property type="entry name" value="CRM"/>
    <property type="match status" value="1"/>
</dbReference>
<gene>
    <name evidence="4" type="primary">yhbY</name>
    <name evidence="4" type="ORF">V6E02_11960</name>
</gene>
<dbReference type="Gene3D" id="3.30.110.60">
    <property type="entry name" value="YhbY-like"/>
    <property type="match status" value="1"/>
</dbReference>
<accession>A0ABV0EGY5</accession>
<evidence type="ECO:0000313" key="5">
    <source>
        <dbReference type="Proteomes" id="UP001482231"/>
    </source>
</evidence>
<dbReference type="InterPro" id="IPR051925">
    <property type="entry name" value="RNA-binding_domain"/>
</dbReference>
<sequence length="104" mass="11360">MSPHTQMLALTSAQRRFLRARAHGLAPVVLLGAAGLSEAVLREIDANLKAHELIKIKVAGEDRDMRAHLLETICQTLNAQAVQHIGKILVIYRPATKPRLALPA</sequence>
<proteinExistence type="predicted"/>
<dbReference type="InterPro" id="IPR001890">
    <property type="entry name" value="RNA-binding_CRM"/>
</dbReference>
<organism evidence="4 5">
    <name type="scientific">Thiobacter aerophilum</name>
    <dbReference type="NCBI Taxonomy" id="3121275"/>
    <lineage>
        <taxon>Bacteria</taxon>
        <taxon>Pseudomonadati</taxon>
        <taxon>Pseudomonadota</taxon>
        <taxon>Betaproteobacteria</taxon>
        <taxon>Burkholderiales</taxon>
        <taxon>Thiobacteraceae</taxon>
        <taxon>Thiobacter</taxon>
    </lineage>
</organism>
<dbReference type="PANTHER" id="PTHR40065">
    <property type="entry name" value="RNA-BINDING PROTEIN YHBY"/>
    <property type="match status" value="1"/>
</dbReference>
<dbReference type="PANTHER" id="PTHR40065:SF3">
    <property type="entry name" value="RNA-BINDING PROTEIN YHBY"/>
    <property type="match status" value="1"/>
</dbReference>
<dbReference type="SUPFAM" id="SSF75471">
    <property type="entry name" value="YhbY-like"/>
    <property type="match status" value="1"/>
</dbReference>
<protein>
    <submittedName>
        <fullName evidence="4">Ribosome assembly RNA-binding protein YhbY</fullName>
    </submittedName>
</protein>